<dbReference type="PANTHER" id="PTHR36504">
    <property type="entry name" value="LIPOPOLYSACCHARIDE EXPORT SYSTEM PROTEIN LPTA"/>
    <property type="match status" value="1"/>
</dbReference>
<dbReference type="InterPro" id="IPR052037">
    <property type="entry name" value="LPS_export_LptA"/>
</dbReference>
<dbReference type="PANTHER" id="PTHR36504:SF1">
    <property type="entry name" value="LIPOPOLYSACCHARIDE EXPORT SYSTEM PROTEIN LPTA"/>
    <property type="match status" value="1"/>
</dbReference>
<keyword evidence="1 3" id="KW-0732">Signal</keyword>
<feature type="compositionally biased region" description="Acidic residues" evidence="2">
    <location>
        <begin position="98"/>
        <end position="108"/>
    </location>
</feature>
<evidence type="ECO:0000256" key="3">
    <source>
        <dbReference type="SAM" id="SignalP"/>
    </source>
</evidence>
<keyword evidence="6" id="KW-1185">Reference proteome</keyword>
<dbReference type="OrthoDB" id="9811926at2"/>
<accession>A0A845Q9S0</accession>
<evidence type="ECO:0000259" key="4">
    <source>
        <dbReference type="Pfam" id="PF03968"/>
    </source>
</evidence>
<dbReference type="Pfam" id="PF03968">
    <property type="entry name" value="LptD_N"/>
    <property type="match status" value="1"/>
</dbReference>
<dbReference type="AlphaFoldDB" id="A0A845Q9S0"/>
<dbReference type="Proteomes" id="UP000470384">
    <property type="component" value="Unassembled WGS sequence"/>
</dbReference>
<dbReference type="GO" id="GO:0030288">
    <property type="term" value="C:outer membrane-bounded periplasmic space"/>
    <property type="evidence" value="ECO:0007669"/>
    <property type="project" value="TreeGrafter"/>
</dbReference>
<dbReference type="GO" id="GO:0015920">
    <property type="term" value="P:lipopolysaccharide transport"/>
    <property type="evidence" value="ECO:0007669"/>
    <property type="project" value="TreeGrafter"/>
</dbReference>
<gene>
    <name evidence="5" type="ORF">GTQ45_04030</name>
</gene>
<dbReference type="Gene3D" id="2.60.450.10">
    <property type="entry name" value="Lipopolysaccharide (LPS) transport protein A like domain"/>
    <property type="match status" value="1"/>
</dbReference>
<evidence type="ECO:0000313" key="6">
    <source>
        <dbReference type="Proteomes" id="UP000470384"/>
    </source>
</evidence>
<dbReference type="GeneID" id="300655806"/>
<comment type="caution">
    <text evidence="5">The sequence shown here is derived from an EMBL/GenBank/DDBJ whole genome shotgun (WGS) entry which is preliminary data.</text>
</comment>
<feature type="chain" id="PRO_5032545936" description="Organic solvent tolerance-like N-terminal domain-containing protein" evidence="3">
    <location>
        <begin position="29"/>
        <end position="212"/>
    </location>
</feature>
<name>A0A845Q9S0_9HYPH</name>
<sequence length="212" mass="22393">MTLLTTTTGRTLGAALLMLGLAGPAALAQDGSGDGFTNDPGEPIEVISDKAEWVRSENVAIFTGKVDAIQGTMRLRADKVWVYYVERTKDETKKAEDVPEGFEGEEEPGPGPGQSITKIDAKGNVIITDDEDQTANGDWALYDVKVRKIYMGDTVVLTQGENVIRGQKLEMNLDTGQTVVDAGASGASGTQGGRVRSLFVPADNNGSEGGAQ</sequence>
<proteinExistence type="predicted"/>
<dbReference type="GO" id="GO:0009279">
    <property type="term" value="C:cell outer membrane"/>
    <property type="evidence" value="ECO:0007669"/>
    <property type="project" value="TreeGrafter"/>
</dbReference>
<organism evidence="5 6">
    <name type="scientific">Pyruvatibacter mobilis</name>
    <dbReference type="NCBI Taxonomy" id="1712261"/>
    <lineage>
        <taxon>Bacteria</taxon>
        <taxon>Pseudomonadati</taxon>
        <taxon>Pseudomonadota</taxon>
        <taxon>Alphaproteobacteria</taxon>
        <taxon>Hyphomicrobiales</taxon>
        <taxon>Parvibaculaceae</taxon>
        <taxon>Pyruvatibacter</taxon>
    </lineage>
</organism>
<evidence type="ECO:0000313" key="5">
    <source>
        <dbReference type="EMBL" id="NBG94896.1"/>
    </source>
</evidence>
<feature type="signal peptide" evidence="3">
    <location>
        <begin position="1"/>
        <end position="28"/>
    </location>
</feature>
<evidence type="ECO:0000256" key="1">
    <source>
        <dbReference type="ARBA" id="ARBA00022729"/>
    </source>
</evidence>
<feature type="region of interest" description="Disordered" evidence="2">
    <location>
        <begin position="184"/>
        <end position="212"/>
    </location>
</feature>
<feature type="domain" description="Organic solvent tolerance-like N-terminal" evidence="4">
    <location>
        <begin position="46"/>
        <end position="176"/>
    </location>
</feature>
<dbReference type="RefSeq" id="WP_160586956.1">
    <property type="nucleotide sequence ID" value="NZ_BMHN01000001.1"/>
</dbReference>
<reference evidence="5 6" key="1">
    <citation type="journal article" date="2016" name="Int. J. Syst. Evol. Microbiol.">
        <title>Pyruvatibacter mobilis gen. nov., sp. nov., a marine bacterium from the culture broth of Picochlorum sp. 122.</title>
        <authorList>
            <person name="Wang G."/>
            <person name="Tang M."/>
            <person name="Wu H."/>
            <person name="Dai S."/>
            <person name="Li T."/>
            <person name="Chen C."/>
            <person name="He H."/>
            <person name="Fan J."/>
            <person name="Xiang W."/>
            <person name="Li X."/>
        </authorList>
    </citation>
    <scope>NUCLEOTIDE SEQUENCE [LARGE SCALE GENOMIC DNA]</scope>
    <source>
        <strain evidence="5 6">GYP-11</strain>
    </source>
</reference>
<protein>
    <recommendedName>
        <fullName evidence="4">Organic solvent tolerance-like N-terminal domain-containing protein</fullName>
    </recommendedName>
</protein>
<dbReference type="GO" id="GO:0017089">
    <property type="term" value="F:glycolipid transfer activity"/>
    <property type="evidence" value="ECO:0007669"/>
    <property type="project" value="TreeGrafter"/>
</dbReference>
<dbReference type="EMBL" id="WXYQ01000004">
    <property type="protein sequence ID" value="NBG94896.1"/>
    <property type="molecule type" value="Genomic_DNA"/>
</dbReference>
<feature type="region of interest" description="Disordered" evidence="2">
    <location>
        <begin position="93"/>
        <end position="116"/>
    </location>
</feature>
<dbReference type="InterPro" id="IPR005653">
    <property type="entry name" value="OstA-like_N"/>
</dbReference>
<evidence type="ECO:0000256" key="2">
    <source>
        <dbReference type="SAM" id="MobiDB-lite"/>
    </source>
</evidence>